<evidence type="ECO:0000313" key="3">
    <source>
        <dbReference type="Proteomes" id="UP000184474"/>
    </source>
</evidence>
<name>A0A1M6UDN4_REIAG</name>
<keyword evidence="1" id="KW-0732">Signal</keyword>
<dbReference type="STRING" id="156994.SAMN04488028_10776"/>
<dbReference type="RefSeq" id="WP_139281057.1">
    <property type="nucleotide sequence ID" value="NZ_FRAA01000007.1"/>
</dbReference>
<organism evidence="2 3">
    <name type="scientific">Reichenbachiella agariperforans</name>
    <dbReference type="NCBI Taxonomy" id="156994"/>
    <lineage>
        <taxon>Bacteria</taxon>
        <taxon>Pseudomonadati</taxon>
        <taxon>Bacteroidota</taxon>
        <taxon>Cytophagia</taxon>
        <taxon>Cytophagales</taxon>
        <taxon>Reichenbachiellaceae</taxon>
        <taxon>Reichenbachiella</taxon>
    </lineage>
</organism>
<protein>
    <recommendedName>
        <fullName evidence="4">Beta-lactamase-inhibitor-like, PepSY-like</fullName>
    </recommendedName>
</protein>
<gene>
    <name evidence="2" type="ORF">SAMN04488028_10776</name>
</gene>
<accession>A0A1M6UDN4</accession>
<proteinExistence type="predicted"/>
<evidence type="ECO:0008006" key="4">
    <source>
        <dbReference type="Google" id="ProtNLM"/>
    </source>
</evidence>
<dbReference type="EMBL" id="FRAA01000007">
    <property type="protein sequence ID" value="SHK67289.1"/>
    <property type="molecule type" value="Genomic_DNA"/>
</dbReference>
<dbReference type="Proteomes" id="UP000184474">
    <property type="component" value="Unassembled WGS sequence"/>
</dbReference>
<sequence length="270" mass="31115">MKKLIAMVMICGITAVLPNVAQAQEDPQVVSMIEADLKKRLNTQVIHQIEYQDWGVYWVKANSIYEFDEPVYHISAYTKEGVWMEDKFDISHRIPVSIQAAIDKREGAVLAFGQLIYTSENAPYYKMVLKSGETMLMDTGFEKMEVGPLRGGLVLTSEVKKDIEERLENAYIIGGYQDFNQQYTVIFKTDYVEFQNGQILYSKQGEWVETKAFLHDYFKLPLELMMYVNDHGGLDNFGPVNQVWNATESYYFIKFKDGSSVKLDLELNEL</sequence>
<evidence type="ECO:0000313" key="2">
    <source>
        <dbReference type="EMBL" id="SHK67289.1"/>
    </source>
</evidence>
<reference evidence="3" key="1">
    <citation type="submission" date="2016-11" db="EMBL/GenBank/DDBJ databases">
        <authorList>
            <person name="Varghese N."/>
            <person name="Submissions S."/>
        </authorList>
    </citation>
    <scope>NUCLEOTIDE SEQUENCE [LARGE SCALE GENOMIC DNA]</scope>
    <source>
        <strain evidence="3">DSM 26134</strain>
    </source>
</reference>
<dbReference type="AlphaFoldDB" id="A0A1M6UDN4"/>
<keyword evidence="3" id="KW-1185">Reference proteome</keyword>
<evidence type="ECO:0000256" key="1">
    <source>
        <dbReference type="SAM" id="SignalP"/>
    </source>
</evidence>
<feature type="chain" id="PRO_5012048226" description="Beta-lactamase-inhibitor-like, PepSY-like" evidence="1">
    <location>
        <begin position="24"/>
        <end position="270"/>
    </location>
</feature>
<feature type="signal peptide" evidence="1">
    <location>
        <begin position="1"/>
        <end position="23"/>
    </location>
</feature>